<keyword evidence="4" id="KW-1185">Reference proteome</keyword>
<proteinExistence type="predicted"/>
<gene>
    <name evidence="3" type="ORF">TsFJ059_003035</name>
</gene>
<comment type="caution">
    <text evidence="3">The sequence shown here is derived from an EMBL/GenBank/DDBJ whole genome shotgun (WGS) entry which is preliminary data.</text>
</comment>
<protein>
    <recommendedName>
        <fullName evidence="5">Hsp70 family protein</fullName>
    </recommendedName>
</protein>
<dbReference type="GO" id="GO:0005524">
    <property type="term" value="F:ATP binding"/>
    <property type="evidence" value="ECO:0007669"/>
    <property type="project" value="UniProtKB-KW"/>
</dbReference>
<dbReference type="AlphaFoldDB" id="A0A9P8HUU4"/>
<evidence type="ECO:0000313" key="3">
    <source>
        <dbReference type="EMBL" id="KAH0528137.1"/>
    </source>
</evidence>
<dbReference type="InterPro" id="IPR043129">
    <property type="entry name" value="ATPase_NBD"/>
</dbReference>
<dbReference type="PANTHER" id="PTHR14187">
    <property type="entry name" value="ALPHA KINASE/ELONGATION FACTOR 2 KINASE"/>
    <property type="match status" value="1"/>
</dbReference>
<name>A0A9P8HUU4_9HYPO</name>
<organism evidence="3 4">
    <name type="scientific">Trichoderma semiorbis</name>
    <dbReference type="NCBI Taxonomy" id="1491008"/>
    <lineage>
        <taxon>Eukaryota</taxon>
        <taxon>Fungi</taxon>
        <taxon>Dikarya</taxon>
        <taxon>Ascomycota</taxon>
        <taxon>Pezizomycotina</taxon>
        <taxon>Sordariomycetes</taxon>
        <taxon>Hypocreomycetidae</taxon>
        <taxon>Hypocreales</taxon>
        <taxon>Hypocreaceae</taxon>
        <taxon>Trichoderma</taxon>
    </lineage>
</organism>
<dbReference type="PRINTS" id="PR00301">
    <property type="entry name" value="HEATSHOCK70"/>
</dbReference>
<evidence type="ECO:0000313" key="4">
    <source>
        <dbReference type="Proteomes" id="UP000826573"/>
    </source>
</evidence>
<dbReference type="InterPro" id="IPR013126">
    <property type="entry name" value="Hsp_70_fam"/>
</dbReference>
<keyword evidence="2" id="KW-0067">ATP-binding</keyword>
<keyword evidence="1" id="KW-0547">Nucleotide-binding</keyword>
<dbReference type="CDD" id="cd10170">
    <property type="entry name" value="ASKHA_NBD_HSP70"/>
    <property type="match status" value="1"/>
</dbReference>
<dbReference type="EMBL" id="JAIMJC010000003">
    <property type="protein sequence ID" value="KAH0528137.1"/>
    <property type="molecule type" value="Genomic_DNA"/>
</dbReference>
<dbReference type="PANTHER" id="PTHR14187:SF81">
    <property type="entry name" value="HSP70 FAMILY PROTEIN (AFU_ORTHOLOGUE AFUA_4G14040)"/>
    <property type="match status" value="1"/>
</dbReference>
<dbReference type="Gene3D" id="3.30.420.40">
    <property type="match status" value="2"/>
</dbReference>
<evidence type="ECO:0000256" key="2">
    <source>
        <dbReference type="ARBA" id="ARBA00022840"/>
    </source>
</evidence>
<sequence length="599" mass="67526">MNVISNRTKLIVGIDYGTTYSGLSFALSNATDFKDIFPWTKYPGSSSHSAEHSVKAPTRVAFMDENPELDNNAWGYQVEPGMKTYAWTKLLLDKSSLVSEYDDPGLYLSSGMDIMQLPKGRSAKDVATEYLRGMKAMFDDAVKEHLGSHKIEDLPIEFWLTVPASWSEKAKLLTKSAARDAGFASRRMDKIMLISEPEAAAQLALKSSLHRLEGFVKPDTGVMVCDCGGGTVDITTYEVEETRPTLKLREIAVGIAGKCGGTFVDRNLFKLMADRFGDAFTSLGPEEIGPGSNFMDQFELKKKDFSKKTPSKRAHRLMLHMPGLKVNSSMEKYYERRSSSVLLTQEDYKMLFDPVIDMIIRLVEEQVSQIKMKKERPIETIVLVGGFGSSPYLKEQLTEWCQNRGIRLTTPITGAWSAVVCGAVLRGLEGSIVRQKKCRRHYGYSLSRTYIPSIHADFDAQKRYIWMDQFKNEESLTGFMEWNVGKGELIDHETEINSEFEAHFKNIPTTRKYTLYSCNLDDAPETIEDDRIEKVGKIVATLDGLNKDDLKHVEKHGTTYYALPLTLNIRLDDEAGHLAFRIFHRDKEVGKAAINIADE</sequence>
<reference evidence="3 4" key="1">
    <citation type="submission" date="2021-08" db="EMBL/GenBank/DDBJ databases">
        <title>The highly contiguous genome resource for Trichoderma semiorbis FJ059, a fungal antagonistic to plant pathogens.</title>
        <authorList>
            <person name="Liu T."/>
        </authorList>
    </citation>
    <scope>NUCLEOTIDE SEQUENCE [LARGE SCALE GENOMIC DNA]</scope>
    <source>
        <strain evidence="3 4">FJ059</strain>
    </source>
</reference>
<dbReference type="Proteomes" id="UP000826573">
    <property type="component" value="Unassembled WGS sequence"/>
</dbReference>
<evidence type="ECO:0008006" key="5">
    <source>
        <dbReference type="Google" id="ProtNLM"/>
    </source>
</evidence>
<evidence type="ECO:0000256" key="1">
    <source>
        <dbReference type="ARBA" id="ARBA00022741"/>
    </source>
</evidence>
<dbReference type="SUPFAM" id="SSF53067">
    <property type="entry name" value="Actin-like ATPase domain"/>
    <property type="match status" value="2"/>
</dbReference>
<dbReference type="GO" id="GO:0140662">
    <property type="term" value="F:ATP-dependent protein folding chaperone"/>
    <property type="evidence" value="ECO:0007669"/>
    <property type="project" value="InterPro"/>
</dbReference>
<accession>A0A9P8HUU4</accession>
<dbReference type="Pfam" id="PF00012">
    <property type="entry name" value="HSP70"/>
    <property type="match status" value="1"/>
</dbReference>